<dbReference type="WBParaSite" id="nRc.2.0.1.t29343-RA">
    <property type="protein sequence ID" value="nRc.2.0.1.t29343-RA"/>
    <property type="gene ID" value="nRc.2.0.1.g29343"/>
</dbReference>
<reference evidence="2" key="1">
    <citation type="submission" date="2022-11" db="UniProtKB">
        <authorList>
            <consortium name="WormBaseParasite"/>
        </authorList>
    </citation>
    <scope>IDENTIFICATION</scope>
</reference>
<organism evidence="1 2">
    <name type="scientific">Romanomermis culicivorax</name>
    <name type="common">Nematode worm</name>
    <dbReference type="NCBI Taxonomy" id="13658"/>
    <lineage>
        <taxon>Eukaryota</taxon>
        <taxon>Metazoa</taxon>
        <taxon>Ecdysozoa</taxon>
        <taxon>Nematoda</taxon>
        <taxon>Enoplea</taxon>
        <taxon>Dorylaimia</taxon>
        <taxon>Mermithida</taxon>
        <taxon>Mermithoidea</taxon>
        <taxon>Mermithidae</taxon>
        <taxon>Romanomermis</taxon>
    </lineage>
</organism>
<keyword evidence="1" id="KW-1185">Reference proteome</keyword>
<evidence type="ECO:0000313" key="2">
    <source>
        <dbReference type="WBParaSite" id="nRc.2.0.1.t29343-RA"/>
    </source>
</evidence>
<dbReference type="Proteomes" id="UP000887565">
    <property type="component" value="Unplaced"/>
</dbReference>
<accession>A0A915JTA8</accession>
<proteinExistence type="predicted"/>
<name>A0A915JTA8_ROMCU</name>
<protein>
    <submittedName>
        <fullName evidence="2">Uncharacterized protein</fullName>
    </submittedName>
</protein>
<dbReference type="AlphaFoldDB" id="A0A915JTA8"/>
<evidence type="ECO:0000313" key="1">
    <source>
        <dbReference type="Proteomes" id="UP000887565"/>
    </source>
</evidence>
<sequence length="115" mass="13543">MNRDYAALNLKNQKHMILETWLVSEYSQPDFYRSFHEEHPVSLAFQLTHQFFPIKSVFHFGVHCVIREHLALFTPNCLNRLSSAPVKKLLFMKFNAKNLFDGAEQKEQLAHQIPK</sequence>